<proteinExistence type="predicted"/>
<evidence type="ECO:0000313" key="3">
    <source>
        <dbReference type="RefSeq" id="XP_016938934.2"/>
    </source>
</evidence>
<feature type="domain" description="LysM" evidence="1">
    <location>
        <begin position="30"/>
        <end position="70"/>
    </location>
</feature>
<accession>A0AB39ZM31</accession>
<dbReference type="InterPro" id="IPR018392">
    <property type="entry name" value="LysM"/>
</dbReference>
<dbReference type="GeneID" id="108016718"/>
<dbReference type="Pfam" id="PF01476">
    <property type="entry name" value="LysM"/>
    <property type="match status" value="1"/>
</dbReference>
<dbReference type="Proteomes" id="UP001652628">
    <property type="component" value="Chromosome X"/>
</dbReference>
<evidence type="ECO:0000313" key="2">
    <source>
        <dbReference type="Proteomes" id="UP001652628"/>
    </source>
</evidence>
<protein>
    <recommendedName>
        <fullName evidence="1">LysM domain-containing protein</fullName>
    </recommendedName>
</protein>
<reference evidence="3" key="1">
    <citation type="submission" date="2025-08" db="UniProtKB">
        <authorList>
            <consortium name="RefSeq"/>
        </authorList>
    </citation>
    <scope>IDENTIFICATION</scope>
</reference>
<dbReference type="Gene3D" id="3.10.350.10">
    <property type="entry name" value="LysM domain"/>
    <property type="match status" value="1"/>
</dbReference>
<keyword evidence="2" id="KW-1185">Reference proteome</keyword>
<dbReference type="RefSeq" id="XP_016938934.2">
    <property type="nucleotide sequence ID" value="XM_017083445.3"/>
</dbReference>
<organism evidence="2 3">
    <name type="scientific">Drosophila suzukii</name>
    <name type="common">Spotted-wing drosophila fruit fly</name>
    <dbReference type="NCBI Taxonomy" id="28584"/>
    <lineage>
        <taxon>Eukaryota</taxon>
        <taxon>Metazoa</taxon>
        <taxon>Ecdysozoa</taxon>
        <taxon>Arthropoda</taxon>
        <taxon>Hexapoda</taxon>
        <taxon>Insecta</taxon>
        <taxon>Pterygota</taxon>
        <taxon>Neoptera</taxon>
        <taxon>Endopterygota</taxon>
        <taxon>Diptera</taxon>
        <taxon>Brachycera</taxon>
        <taxon>Muscomorpha</taxon>
        <taxon>Ephydroidea</taxon>
        <taxon>Drosophilidae</taxon>
        <taxon>Drosophila</taxon>
        <taxon>Sophophora</taxon>
    </lineage>
</organism>
<sequence length="147" mass="16963">MSSWSADRAPNIQNYRHGGSECCWLRHPISPEDTMTRLALRYDTSIGHICRANRMHWQDVLQTRSHIWVPVPIRRNQRPIEVQECQQIPARNVTPISLASPKSLPPHFYRQSAPNPNHFAEEGDPLLITTKITSSNPLNQRHSPVFR</sequence>
<gene>
    <name evidence="3" type="primary">LOC108016718</name>
</gene>
<dbReference type="InterPro" id="IPR036779">
    <property type="entry name" value="LysM_dom_sf"/>
</dbReference>
<name>A0AB39ZM31_DROSZ</name>
<dbReference type="AlphaFoldDB" id="A0AB39ZM31"/>
<dbReference type="SUPFAM" id="SSF54106">
    <property type="entry name" value="LysM domain"/>
    <property type="match status" value="1"/>
</dbReference>
<evidence type="ECO:0000259" key="1">
    <source>
        <dbReference type="Pfam" id="PF01476"/>
    </source>
</evidence>